<proteinExistence type="predicted"/>
<keyword evidence="2" id="KW-1185">Reference proteome</keyword>
<dbReference type="Proteomes" id="UP001597260">
    <property type="component" value="Unassembled WGS sequence"/>
</dbReference>
<dbReference type="RefSeq" id="WP_377573583.1">
    <property type="nucleotide sequence ID" value="NZ_JBHTMP010000038.1"/>
</dbReference>
<gene>
    <name evidence="1" type="ORF">ACFQ4H_22595</name>
</gene>
<dbReference type="InterPro" id="IPR046732">
    <property type="entry name" value="DUF6624"/>
</dbReference>
<sequence>MTNVLWELAPTDCDTTDRRDGDLLPVARDVVQAICSGNGGALFPPLATPSPGGGPLTVARHLGGPADARWITHALRQPRFVPLLELLDRLGRWCRRAVHSYREVVAPELLAVTNAELFGPVVGEMFVACAAGQLRHSRRLAAEEASRCTQFLDTFLRRLRRDLRSGWPRQPEFRGPVLGIQAQGEETHNGRQRVLRLRMAGGGALAYKPRPANGELLFLAQGRPGRDGSVFELLNRLPEASGPVRLPVMRCWRGRGRDRQAYSWQEWISPPTEWGTIRRSRGNRLYGTRLGARHTGAFWHRAGSLTAACFAFGITDLFEGNLLTGSRPDDPEPMLYPVDLEVYFFPVRRLSETGLVMDPVNGGHHHVGIEREARWCTIAGPLEYLRDRVGGGLQLCRADRPWSRRDARSVVADTSGRVGYAPYLTAYLRGMFDVWTLLCTQRSRIRRFVERRSRDNFVRVLARPTVDYLDALCRRRYSGGGAQPHATDPKIRYGAGELAQLRVMDVPYFVRPAGGGPLRRLAPPSDGFRLLPAGTRLGPDRRPSPSADVRDGAELELIGLGIAIRDAIEYVYDDLPGTRLDDPRRGVVVRLTDAQTGEAGFDWPEQGHRITFVWTDAVVRIRLDPLPHGPDGNEHDWRSVRRQLLRIHRVDAAIRSQLVYGQSDPVLREQLRTLTGAASVWLHDVVRRQGWPTRSLVGPTASEAASRLVQHTDGPITHHRSYLRLVRAAARRGEVPWRQVAYLTDALRVREGRPQVFGTKFVNEGGVLVPYPIEHPESVDERRRRMRLEPLSRYTRRLRHRFPLTETEAS</sequence>
<accession>A0ABW3YK71</accession>
<name>A0ABW3YK71_9ACTN</name>
<dbReference type="EMBL" id="JBHTMP010000038">
    <property type="protein sequence ID" value="MFD1323882.1"/>
    <property type="molecule type" value="Genomic_DNA"/>
</dbReference>
<evidence type="ECO:0000313" key="2">
    <source>
        <dbReference type="Proteomes" id="UP001597260"/>
    </source>
</evidence>
<comment type="caution">
    <text evidence="1">The sequence shown here is derived from an EMBL/GenBank/DDBJ whole genome shotgun (WGS) entry which is preliminary data.</text>
</comment>
<dbReference type="Pfam" id="PF20329">
    <property type="entry name" value="DUF6624"/>
    <property type="match status" value="1"/>
</dbReference>
<evidence type="ECO:0000313" key="1">
    <source>
        <dbReference type="EMBL" id="MFD1323882.1"/>
    </source>
</evidence>
<reference evidence="2" key="1">
    <citation type="journal article" date="2019" name="Int. J. Syst. Evol. Microbiol.">
        <title>The Global Catalogue of Microorganisms (GCM) 10K type strain sequencing project: providing services to taxonomists for standard genome sequencing and annotation.</title>
        <authorList>
            <consortium name="The Broad Institute Genomics Platform"/>
            <consortium name="The Broad Institute Genome Sequencing Center for Infectious Disease"/>
            <person name="Wu L."/>
            <person name="Ma J."/>
        </authorList>
    </citation>
    <scope>NUCLEOTIDE SEQUENCE [LARGE SCALE GENOMIC DNA]</scope>
    <source>
        <strain evidence="2">JCM 31037</strain>
    </source>
</reference>
<protein>
    <submittedName>
        <fullName evidence="1">DUF6624 domain-containing protein</fullName>
    </submittedName>
</protein>
<organism evidence="1 2">
    <name type="scientific">Micromonospora sonneratiae</name>
    <dbReference type="NCBI Taxonomy" id="1184706"/>
    <lineage>
        <taxon>Bacteria</taxon>
        <taxon>Bacillati</taxon>
        <taxon>Actinomycetota</taxon>
        <taxon>Actinomycetes</taxon>
        <taxon>Micromonosporales</taxon>
        <taxon>Micromonosporaceae</taxon>
        <taxon>Micromonospora</taxon>
    </lineage>
</organism>